<keyword evidence="1" id="KW-0233">DNA recombination</keyword>
<dbReference type="EMBL" id="PEKM01000001">
    <property type="protein sequence ID" value="PIK19062.1"/>
    <property type="molecule type" value="Genomic_DNA"/>
</dbReference>
<dbReference type="InterPro" id="IPR013762">
    <property type="entry name" value="Integrase-like_cat_sf"/>
</dbReference>
<protein>
    <recommendedName>
        <fullName evidence="2">Tyr recombinase domain-containing protein</fullName>
    </recommendedName>
</protein>
<dbReference type="InterPro" id="IPR002104">
    <property type="entry name" value="Integrase_catalytic"/>
</dbReference>
<dbReference type="GO" id="GO:0006310">
    <property type="term" value="P:DNA recombination"/>
    <property type="evidence" value="ECO:0007669"/>
    <property type="project" value="UniProtKB-KW"/>
</dbReference>
<dbReference type="Gene3D" id="1.10.443.10">
    <property type="entry name" value="Intergrase catalytic core"/>
    <property type="match status" value="1"/>
</dbReference>
<gene>
    <name evidence="3" type="ORF">CTI16_08380</name>
</gene>
<proteinExistence type="predicted"/>
<dbReference type="AlphaFoldDB" id="A0AAJ3VAA0"/>
<dbReference type="SUPFAM" id="SSF56349">
    <property type="entry name" value="DNA breaking-rejoining enzymes"/>
    <property type="match status" value="1"/>
</dbReference>
<dbReference type="GO" id="GO:0015074">
    <property type="term" value="P:DNA integration"/>
    <property type="evidence" value="ECO:0007669"/>
    <property type="project" value="InterPro"/>
</dbReference>
<organism evidence="3 4">
    <name type="scientific">Prevotella intermedia</name>
    <dbReference type="NCBI Taxonomy" id="28131"/>
    <lineage>
        <taxon>Bacteria</taxon>
        <taxon>Pseudomonadati</taxon>
        <taxon>Bacteroidota</taxon>
        <taxon>Bacteroidia</taxon>
        <taxon>Bacteroidales</taxon>
        <taxon>Prevotellaceae</taxon>
        <taxon>Prevotella</taxon>
    </lineage>
</organism>
<reference evidence="3 4" key="1">
    <citation type="submission" date="2017-11" db="EMBL/GenBank/DDBJ databases">
        <title>Genome sequencing of Prevotella intermedia KCOM 1101.</title>
        <authorList>
            <person name="Kook J.-K."/>
            <person name="Park S.-N."/>
            <person name="Lim Y.K."/>
        </authorList>
    </citation>
    <scope>NUCLEOTIDE SEQUENCE [LARGE SCALE GENOMIC DNA]</scope>
    <source>
        <strain evidence="3 4">KCOM 1101</strain>
    </source>
</reference>
<dbReference type="Proteomes" id="UP000229111">
    <property type="component" value="Unassembled WGS sequence"/>
</dbReference>
<evidence type="ECO:0000256" key="1">
    <source>
        <dbReference type="ARBA" id="ARBA00023172"/>
    </source>
</evidence>
<evidence type="ECO:0000313" key="4">
    <source>
        <dbReference type="Proteomes" id="UP000229111"/>
    </source>
</evidence>
<dbReference type="PROSITE" id="PS51898">
    <property type="entry name" value="TYR_RECOMBINASE"/>
    <property type="match status" value="1"/>
</dbReference>
<accession>A0AAJ3VAA0</accession>
<dbReference type="GO" id="GO:0003677">
    <property type="term" value="F:DNA binding"/>
    <property type="evidence" value="ECO:0007669"/>
    <property type="project" value="InterPro"/>
</dbReference>
<dbReference type="RefSeq" id="WP_099892097.1">
    <property type="nucleotide sequence ID" value="NZ_PEKM01000001.1"/>
</dbReference>
<feature type="domain" description="Tyr recombinase" evidence="2">
    <location>
        <begin position="1"/>
        <end position="94"/>
    </location>
</feature>
<evidence type="ECO:0000259" key="2">
    <source>
        <dbReference type="PROSITE" id="PS51898"/>
    </source>
</evidence>
<evidence type="ECO:0000313" key="3">
    <source>
        <dbReference type="EMBL" id="PIK19062.1"/>
    </source>
</evidence>
<dbReference type="InterPro" id="IPR011010">
    <property type="entry name" value="DNA_brk_join_enz"/>
</dbReference>
<sequence>MKERGLSSGYIFLNRFGNRITTRGMPNSLNILLKSMASIGMWFIHILSATRFAKNFLDRFNDLALLADLMGHESIETTRIYLRRTASEQQKIVDKVVIGKVTSDLRSVFIYTSKAF</sequence>
<name>A0AAJ3VAA0_PREIN</name>
<dbReference type="Pfam" id="PF00589">
    <property type="entry name" value="Phage_integrase"/>
    <property type="match status" value="1"/>
</dbReference>
<comment type="caution">
    <text evidence="3">The sequence shown here is derived from an EMBL/GenBank/DDBJ whole genome shotgun (WGS) entry which is preliminary data.</text>
</comment>